<evidence type="ECO:0000313" key="3">
    <source>
        <dbReference type="Proteomes" id="UP001159363"/>
    </source>
</evidence>
<reference evidence="2 3" key="1">
    <citation type="submission" date="2023-02" db="EMBL/GenBank/DDBJ databases">
        <title>LHISI_Scaffold_Assembly.</title>
        <authorList>
            <person name="Stuart O.P."/>
            <person name="Cleave R."/>
            <person name="Magrath M.J.L."/>
            <person name="Mikheyev A.S."/>
        </authorList>
    </citation>
    <scope>NUCLEOTIDE SEQUENCE [LARGE SCALE GENOMIC DNA]</scope>
    <source>
        <strain evidence="2">Daus_M_001</strain>
        <tissue evidence="2">Leg muscle</tissue>
    </source>
</reference>
<dbReference type="Gene3D" id="3.30.420.10">
    <property type="entry name" value="Ribonuclease H-like superfamily/Ribonuclease H"/>
    <property type="match status" value="1"/>
</dbReference>
<feature type="compositionally biased region" description="Basic and acidic residues" evidence="1">
    <location>
        <begin position="39"/>
        <end position="61"/>
    </location>
</feature>
<gene>
    <name evidence="2" type="ORF">PR048_004326</name>
</gene>
<feature type="region of interest" description="Disordered" evidence="1">
    <location>
        <begin position="31"/>
        <end position="67"/>
    </location>
</feature>
<evidence type="ECO:0000256" key="1">
    <source>
        <dbReference type="SAM" id="MobiDB-lite"/>
    </source>
</evidence>
<proteinExistence type="predicted"/>
<comment type="caution">
    <text evidence="2">The sequence shown here is derived from an EMBL/GenBank/DDBJ whole genome shotgun (WGS) entry which is preliminary data.</text>
</comment>
<sequence>MCFSGRIFNRARLRLSARRWVLFRKRARPTCPLAPPRPSKSEVRMEQRRNEGAGETGDPRENPSITKKKKSSLSMFRWQLGVVSSRVLICFNREVVDMGHYGVMRYLWPQLLQPGHSVPVLDPLCPLASEDRWEPTMPNCRVRFQDGALPVAISQGYGQGAYLEIQISSKCFSLCQTLNAFKPGNRGGTAVSERSDCSPPTKANRVQFPIFTSGNRGGRCLSSAGSLGDLPFPSPLHSGAAPYSPRFTLIGSQDLVVRASVLPERRSPNGDWRKYLRLGNIPLPAPTWPVAMSSCSGRQPHAWLGRNAGASLAEPGLSCGAVLSSAEVRGLAAPPLVRALLHVAAEVLPLSAPLRPTTLPLRWLRLSITARGRKGGGHYHVVVVGWDELLPPFKTVNSARYIEHIFNGFAEQLTEDERSNAYFQQDGATAHSVRATIARIESVFHQTDRVVSRATNQTMPPRSPDLSVCDSFVRGALNNDPRTPEELGANFITAIGAFPQHVLARVFRTFWCRLHACLESPATKENLAPGSECYRPTPGSCEIPSASSPLDVWHEWPNGRSICLLWPLPTPRRPWLTLTCHCRLVTPLDCEAVLPTRKEAISLQLY</sequence>
<dbReference type="InterPro" id="IPR036397">
    <property type="entry name" value="RNaseH_sf"/>
</dbReference>
<name>A0ABQ9I727_9NEOP</name>
<protein>
    <submittedName>
        <fullName evidence="2">Uncharacterized protein</fullName>
    </submittedName>
</protein>
<dbReference type="EMBL" id="JARBHB010000002">
    <property type="protein sequence ID" value="KAJ8891773.1"/>
    <property type="molecule type" value="Genomic_DNA"/>
</dbReference>
<organism evidence="2 3">
    <name type="scientific">Dryococelus australis</name>
    <dbReference type="NCBI Taxonomy" id="614101"/>
    <lineage>
        <taxon>Eukaryota</taxon>
        <taxon>Metazoa</taxon>
        <taxon>Ecdysozoa</taxon>
        <taxon>Arthropoda</taxon>
        <taxon>Hexapoda</taxon>
        <taxon>Insecta</taxon>
        <taxon>Pterygota</taxon>
        <taxon>Neoptera</taxon>
        <taxon>Polyneoptera</taxon>
        <taxon>Phasmatodea</taxon>
        <taxon>Verophasmatodea</taxon>
        <taxon>Anareolatae</taxon>
        <taxon>Phasmatidae</taxon>
        <taxon>Eurycanthinae</taxon>
        <taxon>Dryococelus</taxon>
    </lineage>
</organism>
<evidence type="ECO:0000313" key="2">
    <source>
        <dbReference type="EMBL" id="KAJ8891773.1"/>
    </source>
</evidence>
<keyword evidence="3" id="KW-1185">Reference proteome</keyword>
<dbReference type="Proteomes" id="UP001159363">
    <property type="component" value="Chromosome 2"/>
</dbReference>
<accession>A0ABQ9I727</accession>